<organism evidence="1 2">
    <name type="scientific">Pleurodeles waltl</name>
    <name type="common">Iberian ribbed newt</name>
    <dbReference type="NCBI Taxonomy" id="8319"/>
    <lineage>
        <taxon>Eukaryota</taxon>
        <taxon>Metazoa</taxon>
        <taxon>Chordata</taxon>
        <taxon>Craniata</taxon>
        <taxon>Vertebrata</taxon>
        <taxon>Euteleostomi</taxon>
        <taxon>Amphibia</taxon>
        <taxon>Batrachia</taxon>
        <taxon>Caudata</taxon>
        <taxon>Salamandroidea</taxon>
        <taxon>Salamandridae</taxon>
        <taxon>Pleurodelinae</taxon>
        <taxon>Pleurodeles</taxon>
    </lineage>
</organism>
<name>A0AAV7S020_PLEWA</name>
<keyword evidence="2" id="KW-1185">Reference proteome</keyword>
<evidence type="ECO:0000313" key="2">
    <source>
        <dbReference type="Proteomes" id="UP001066276"/>
    </source>
</evidence>
<reference evidence="1" key="1">
    <citation type="journal article" date="2022" name="bioRxiv">
        <title>Sequencing and chromosome-scale assembly of the giantPleurodeles waltlgenome.</title>
        <authorList>
            <person name="Brown T."/>
            <person name="Elewa A."/>
            <person name="Iarovenko S."/>
            <person name="Subramanian E."/>
            <person name="Araus A.J."/>
            <person name="Petzold A."/>
            <person name="Susuki M."/>
            <person name="Suzuki K.-i.T."/>
            <person name="Hayashi T."/>
            <person name="Toyoda A."/>
            <person name="Oliveira C."/>
            <person name="Osipova E."/>
            <person name="Leigh N.D."/>
            <person name="Simon A."/>
            <person name="Yun M.H."/>
        </authorList>
    </citation>
    <scope>NUCLEOTIDE SEQUENCE</scope>
    <source>
        <strain evidence="1">20211129_DDA</strain>
        <tissue evidence="1">Liver</tissue>
    </source>
</reference>
<gene>
    <name evidence="1" type="ORF">NDU88_010219</name>
</gene>
<accession>A0AAV7S020</accession>
<comment type="caution">
    <text evidence="1">The sequence shown here is derived from an EMBL/GenBank/DDBJ whole genome shotgun (WGS) entry which is preliminary data.</text>
</comment>
<dbReference type="Proteomes" id="UP001066276">
    <property type="component" value="Chromosome 5"/>
</dbReference>
<proteinExistence type="predicted"/>
<dbReference type="EMBL" id="JANPWB010000009">
    <property type="protein sequence ID" value="KAJ1157508.1"/>
    <property type="molecule type" value="Genomic_DNA"/>
</dbReference>
<dbReference type="AlphaFoldDB" id="A0AAV7S020"/>
<evidence type="ECO:0000313" key="1">
    <source>
        <dbReference type="EMBL" id="KAJ1157508.1"/>
    </source>
</evidence>
<sequence length="164" mass="17536">MRGKEKFSHNDIAARFVGYNVPLQRSGQHRSTVGLHPALGSIVGEIAKGGLSRSYEAVCFAVCASSLLPLQCTYRLVTGEIFEEVHYFSSDSRQRAPPTRVSTAGCAHRCALDPLPSDTPGEAGDHSVPGILSADPEHGGWQLPRLGCHFVAIGHGRRAEDSAS</sequence>
<protein>
    <submittedName>
        <fullName evidence="1">Uncharacterized protein</fullName>
    </submittedName>
</protein>